<dbReference type="Pfam" id="PF08501">
    <property type="entry name" value="Shikimate_dh_N"/>
    <property type="match status" value="1"/>
</dbReference>
<dbReference type="Gene3D" id="3.40.50.720">
    <property type="entry name" value="NAD(P)-binding Rossmann-like Domain"/>
    <property type="match status" value="1"/>
</dbReference>
<keyword evidence="6" id="KW-1185">Reference proteome</keyword>
<keyword evidence="2" id="KW-0057">Aromatic amino acid biosynthesis</keyword>
<dbReference type="EC" id="1.1.1.25" evidence="5"/>
<dbReference type="InterPro" id="IPR022893">
    <property type="entry name" value="Shikimate_DH_fam"/>
</dbReference>
<dbReference type="InterPro" id="IPR036291">
    <property type="entry name" value="NAD(P)-bd_dom_sf"/>
</dbReference>
<sequence length="273" mass="28378">MVTRHAGVIGSPIAHSLSPVLHEAAYHALGLQGWSFHRDHVAAGDLAAYVMGLPEDWVGLAVTMPLKEEALALATEADEVATLTGGANTLTRIASGWRADNTDVYGLQQALRDGGLTTTDSAVVVGSGATARSALVALSHLGVHEVRLLVREEVRPAALELAARLGLHATTSRYADGPTSWGHPGVVVNTVPSGATPPVDGWELPEGAVVFDVVYAGWPTPWAAAWAAHGQTVTRGDGMLLHQAVRQVRLMTGHAAPTDAMATALAVALEAGR</sequence>
<dbReference type="OrthoDB" id="9776868at2"/>
<dbReference type="PANTHER" id="PTHR21089">
    <property type="entry name" value="SHIKIMATE DEHYDROGENASE"/>
    <property type="match status" value="1"/>
</dbReference>
<evidence type="ECO:0000259" key="4">
    <source>
        <dbReference type="Pfam" id="PF18317"/>
    </source>
</evidence>
<dbReference type="KEGG" id="orz:FNH13_11710"/>
<dbReference type="InterPro" id="IPR046346">
    <property type="entry name" value="Aminoacid_DH-like_N_sf"/>
</dbReference>
<gene>
    <name evidence="5" type="ORF">FNH13_11710</name>
</gene>
<keyword evidence="5" id="KW-0560">Oxidoreductase</keyword>
<dbReference type="InterPro" id="IPR041121">
    <property type="entry name" value="SDH_C"/>
</dbReference>
<dbReference type="EMBL" id="CP041616">
    <property type="protein sequence ID" value="QDO88910.1"/>
    <property type="molecule type" value="Genomic_DNA"/>
</dbReference>
<dbReference type="AlphaFoldDB" id="A0A516GC23"/>
<dbReference type="InterPro" id="IPR013708">
    <property type="entry name" value="Shikimate_DH-bd_N"/>
</dbReference>
<accession>A0A516GC23</accession>
<dbReference type="GO" id="GO:0005829">
    <property type="term" value="C:cytosol"/>
    <property type="evidence" value="ECO:0007669"/>
    <property type="project" value="TreeGrafter"/>
</dbReference>
<dbReference type="GO" id="GO:0009423">
    <property type="term" value="P:chorismate biosynthetic process"/>
    <property type="evidence" value="ECO:0007669"/>
    <property type="project" value="TreeGrafter"/>
</dbReference>
<reference evidence="5 6" key="1">
    <citation type="submission" date="2019-07" db="EMBL/GenBank/DDBJ databases">
        <title>complete genome sequencing of Ornithinimicrobium sp. H23M54.</title>
        <authorList>
            <person name="Bae J.-W."/>
            <person name="Lee S.-Y."/>
        </authorList>
    </citation>
    <scope>NUCLEOTIDE SEQUENCE [LARGE SCALE GENOMIC DNA]</scope>
    <source>
        <strain evidence="5 6">H23M54</strain>
    </source>
</reference>
<proteinExistence type="predicted"/>
<feature type="domain" description="SDH C-terminal" evidence="4">
    <location>
        <begin position="238"/>
        <end position="265"/>
    </location>
</feature>
<feature type="domain" description="Shikimate dehydrogenase substrate binding N-terminal" evidence="3">
    <location>
        <begin position="8"/>
        <end position="90"/>
    </location>
</feature>
<dbReference type="Proteomes" id="UP000315395">
    <property type="component" value="Chromosome"/>
</dbReference>
<organism evidence="5 6">
    <name type="scientific">Ornithinimicrobium ciconiae</name>
    <dbReference type="NCBI Taxonomy" id="2594265"/>
    <lineage>
        <taxon>Bacteria</taxon>
        <taxon>Bacillati</taxon>
        <taxon>Actinomycetota</taxon>
        <taxon>Actinomycetes</taxon>
        <taxon>Micrococcales</taxon>
        <taxon>Ornithinimicrobiaceae</taxon>
        <taxon>Ornithinimicrobium</taxon>
    </lineage>
</organism>
<dbReference type="GO" id="GO:0004764">
    <property type="term" value="F:shikimate 3-dehydrogenase (NADP+) activity"/>
    <property type="evidence" value="ECO:0007669"/>
    <property type="project" value="UniProtKB-EC"/>
</dbReference>
<dbReference type="SUPFAM" id="SSF51735">
    <property type="entry name" value="NAD(P)-binding Rossmann-fold domains"/>
    <property type="match status" value="1"/>
</dbReference>
<protein>
    <submittedName>
        <fullName evidence="5">Shikimate dehydrogenase</fullName>
        <ecNumber evidence="5">1.1.1.25</ecNumber>
    </submittedName>
</protein>
<dbReference type="GO" id="GO:0009073">
    <property type="term" value="P:aromatic amino acid family biosynthetic process"/>
    <property type="evidence" value="ECO:0007669"/>
    <property type="project" value="UniProtKB-KW"/>
</dbReference>
<keyword evidence="2" id="KW-0028">Amino-acid biosynthesis</keyword>
<evidence type="ECO:0000313" key="6">
    <source>
        <dbReference type="Proteomes" id="UP000315395"/>
    </source>
</evidence>
<dbReference type="CDD" id="cd01065">
    <property type="entry name" value="NAD_bind_Shikimate_DH"/>
    <property type="match status" value="1"/>
</dbReference>
<evidence type="ECO:0000313" key="5">
    <source>
        <dbReference type="EMBL" id="QDO88910.1"/>
    </source>
</evidence>
<comment type="pathway">
    <text evidence="1">Metabolic intermediate biosynthesis; chorismate biosynthesis; chorismate from D-erythrose 4-phosphate and phosphoenolpyruvate: step 4/7.</text>
</comment>
<evidence type="ECO:0000259" key="3">
    <source>
        <dbReference type="Pfam" id="PF08501"/>
    </source>
</evidence>
<dbReference type="Gene3D" id="3.40.50.10860">
    <property type="entry name" value="Leucine Dehydrogenase, chain A, domain 1"/>
    <property type="match status" value="1"/>
</dbReference>
<dbReference type="NCBIfam" id="NF001311">
    <property type="entry name" value="PRK00258.1-3"/>
    <property type="match status" value="1"/>
</dbReference>
<name>A0A516GC23_9MICO</name>
<evidence type="ECO:0000256" key="1">
    <source>
        <dbReference type="ARBA" id="ARBA00004871"/>
    </source>
</evidence>
<dbReference type="GO" id="GO:0050661">
    <property type="term" value="F:NADP binding"/>
    <property type="evidence" value="ECO:0007669"/>
    <property type="project" value="TreeGrafter"/>
</dbReference>
<dbReference type="GO" id="GO:0019632">
    <property type="term" value="P:shikimate metabolic process"/>
    <property type="evidence" value="ECO:0007669"/>
    <property type="project" value="TreeGrafter"/>
</dbReference>
<evidence type="ECO:0000256" key="2">
    <source>
        <dbReference type="ARBA" id="ARBA00023141"/>
    </source>
</evidence>
<dbReference type="SUPFAM" id="SSF53223">
    <property type="entry name" value="Aminoacid dehydrogenase-like, N-terminal domain"/>
    <property type="match status" value="1"/>
</dbReference>
<dbReference type="PANTHER" id="PTHR21089:SF1">
    <property type="entry name" value="BIFUNCTIONAL 3-DEHYDROQUINATE DEHYDRATASE_SHIKIMATE DEHYDROGENASE, CHLOROPLASTIC"/>
    <property type="match status" value="1"/>
</dbReference>
<dbReference type="Pfam" id="PF18317">
    <property type="entry name" value="SDH_C"/>
    <property type="match status" value="1"/>
</dbReference>